<organism evidence="2 3">
    <name type="scientific">Tetrahymena thermophila (strain SB210)</name>
    <dbReference type="NCBI Taxonomy" id="312017"/>
    <lineage>
        <taxon>Eukaryota</taxon>
        <taxon>Sar</taxon>
        <taxon>Alveolata</taxon>
        <taxon>Ciliophora</taxon>
        <taxon>Intramacronucleata</taxon>
        <taxon>Oligohymenophorea</taxon>
        <taxon>Hymenostomatida</taxon>
        <taxon>Tetrahymenina</taxon>
        <taxon>Tetrahymenidae</taxon>
        <taxon>Tetrahymena</taxon>
    </lineage>
</organism>
<dbReference type="EMBL" id="GG662725">
    <property type="protein sequence ID" value="EAR93400.3"/>
    <property type="molecule type" value="Genomic_DNA"/>
</dbReference>
<evidence type="ECO:0000256" key="1">
    <source>
        <dbReference type="SAM" id="MobiDB-lite"/>
    </source>
</evidence>
<dbReference type="AlphaFoldDB" id="Q23A80"/>
<gene>
    <name evidence="2" type="ORF">TTHERM_00829420</name>
</gene>
<accession>Q23A80</accession>
<dbReference type="Proteomes" id="UP000009168">
    <property type="component" value="Unassembled WGS sequence"/>
</dbReference>
<name>Q23A80_TETTS</name>
<evidence type="ECO:0000313" key="2">
    <source>
        <dbReference type="EMBL" id="EAR93400.3"/>
    </source>
</evidence>
<evidence type="ECO:0000313" key="3">
    <source>
        <dbReference type="Proteomes" id="UP000009168"/>
    </source>
</evidence>
<dbReference type="RefSeq" id="XP_001013645.3">
    <property type="nucleotide sequence ID" value="XM_001013645.3"/>
</dbReference>
<protein>
    <submittedName>
        <fullName evidence="2">Uncharacterized protein</fullName>
    </submittedName>
</protein>
<dbReference type="GeneID" id="7830153"/>
<reference evidence="3" key="1">
    <citation type="journal article" date="2006" name="PLoS Biol.">
        <title>Macronuclear genome sequence of the ciliate Tetrahymena thermophila, a model eukaryote.</title>
        <authorList>
            <person name="Eisen J.A."/>
            <person name="Coyne R.S."/>
            <person name="Wu M."/>
            <person name="Wu D."/>
            <person name="Thiagarajan M."/>
            <person name="Wortman J.R."/>
            <person name="Badger J.H."/>
            <person name="Ren Q."/>
            <person name="Amedeo P."/>
            <person name="Jones K.M."/>
            <person name="Tallon L.J."/>
            <person name="Delcher A.L."/>
            <person name="Salzberg S.L."/>
            <person name="Silva J.C."/>
            <person name="Haas B.J."/>
            <person name="Majoros W.H."/>
            <person name="Farzad M."/>
            <person name="Carlton J.M."/>
            <person name="Smith R.K. Jr."/>
            <person name="Garg J."/>
            <person name="Pearlman R.E."/>
            <person name="Karrer K.M."/>
            <person name="Sun L."/>
            <person name="Manning G."/>
            <person name="Elde N.C."/>
            <person name="Turkewitz A.P."/>
            <person name="Asai D.J."/>
            <person name="Wilkes D.E."/>
            <person name="Wang Y."/>
            <person name="Cai H."/>
            <person name="Collins K."/>
            <person name="Stewart B.A."/>
            <person name="Lee S.R."/>
            <person name="Wilamowska K."/>
            <person name="Weinberg Z."/>
            <person name="Ruzzo W.L."/>
            <person name="Wloga D."/>
            <person name="Gaertig J."/>
            <person name="Frankel J."/>
            <person name="Tsao C.-C."/>
            <person name="Gorovsky M.A."/>
            <person name="Keeling P.J."/>
            <person name="Waller R.F."/>
            <person name="Patron N.J."/>
            <person name="Cherry J.M."/>
            <person name="Stover N.A."/>
            <person name="Krieger C.J."/>
            <person name="del Toro C."/>
            <person name="Ryder H.F."/>
            <person name="Williamson S.C."/>
            <person name="Barbeau R.A."/>
            <person name="Hamilton E.P."/>
            <person name="Orias E."/>
        </authorList>
    </citation>
    <scope>NUCLEOTIDE SEQUENCE [LARGE SCALE GENOMIC DNA]</scope>
    <source>
        <strain evidence="3">SB210</strain>
    </source>
</reference>
<feature type="region of interest" description="Disordered" evidence="1">
    <location>
        <begin position="304"/>
        <end position="325"/>
    </location>
</feature>
<keyword evidence="3" id="KW-1185">Reference proteome</keyword>
<proteinExistence type="predicted"/>
<dbReference type="InParanoid" id="Q23A80"/>
<sequence>MRKRSGALHSTNQEEYLKLAVEQQKQFQDIYSLQEKCHSETFDPYSDDAQSNRKKKPVYELRPYVDLQGTDSLQDKSNEQEDIYAGLDYCSVQSMNQNAIEKQEENEQFKPINTQVINIMIVTEFEEPFVKEIYKLDSFNPTQECPTQNKNKMLDLVIETEQKDQEEKIVFKLWMHNISQSLQSSIHNQIIEEIHYSRCSHFIFLYAEGNAKSYNEANLQYEKTKQIKSDNFKATFIGVSTLNSQNQISNLTQIKDSEDDAQEDLLPQAKIGKFNRRISVQQNKLTSCIRDLCQFKERDIQSSSTSSTSSISSTSSTSSSSSLASSFKRQRQNMINSTALSPLHHIIINNQQQLLTQYQDESLQINTIQVNE</sequence>
<dbReference type="HOGENOM" id="CLU_830243_0_0_1"/>
<dbReference type="KEGG" id="tet:TTHERM_00829420"/>